<name>A0A5N4BXB9_CAMDR</name>
<evidence type="ECO:0000313" key="2">
    <source>
        <dbReference type="EMBL" id="KAB1251260.1"/>
    </source>
</evidence>
<proteinExistence type="predicted"/>
<feature type="compositionally biased region" description="Basic and acidic residues" evidence="1">
    <location>
        <begin position="13"/>
        <end position="23"/>
    </location>
</feature>
<evidence type="ECO:0000256" key="1">
    <source>
        <dbReference type="SAM" id="MobiDB-lite"/>
    </source>
</evidence>
<comment type="caution">
    <text evidence="2">The sequence shown here is derived from an EMBL/GenBank/DDBJ whole genome shotgun (WGS) entry which is preliminary data.</text>
</comment>
<protein>
    <submittedName>
        <fullName evidence="2">Trafficking protein particle complex subunit 9</fullName>
    </submittedName>
</protein>
<evidence type="ECO:0000313" key="3">
    <source>
        <dbReference type="Proteomes" id="UP000299084"/>
    </source>
</evidence>
<keyword evidence="3" id="KW-1185">Reference proteome</keyword>
<dbReference type="EMBL" id="JWIN03000087">
    <property type="protein sequence ID" value="KAB1251260.1"/>
    <property type="molecule type" value="Genomic_DNA"/>
</dbReference>
<gene>
    <name evidence="2" type="ORF">Cadr_000031133</name>
</gene>
<sequence length="172" mass="18820">MGVIPVGVLQKPKLQDWTRENPERIAGPPAHAQSVPEGPRVGSSSSELGIGPKVFSALLPDRPLAPARGRGIQLWKVCNMSIPDNVQCAEDYETPPVVVQPVGSSQRRISFASISESPRVVEKGIEDFTESLFIVLKSKWLDGAPNKSGDKIPLLCILFEKEDFMELDTDSR</sequence>
<feature type="region of interest" description="Disordered" evidence="1">
    <location>
        <begin position="12"/>
        <end position="46"/>
    </location>
</feature>
<dbReference type="AlphaFoldDB" id="A0A5N4BXB9"/>
<organism evidence="2 3">
    <name type="scientific">Camelus dromedarius</name>
    <name type="common">Dromedary</name>
    <name type="synonym">Arabian camel</name>
    <dbReference type="NCBI Taxonomy" id="9838"/>
    <lineage>
        <taxon>Eukaryota</taxon>
        <taxon>Metazoa</taxon>
        <taxon>Chordata</taxon>
        <taxon>Craniata</taxon>
        <taxon>Vertebrata</taxon>
        <taxon>Euteleostomi</taxon>
        <taxon>Mammalia</taxon>
        <taxon>Eutheria</taxon>
        <taxon>Laurasiatheria</taxon>
        <taxon>Artiodactyla</taxon>
        <taxon>Tylopoda</taxon>
        <taxon>Camelidae</taxon>
        <taxon>Camelus</taxon>
    </lineage>
</organism>
<accession>A0A5N4BXB9</accession>
<reference evidence="2 3" key="1">
    <citation type="journal article" date="2019" name="Mol. Ecol. Resour.">
        <title>Improving Illumina assemblies with Hi-C and long reads: an example with the North African dromedary.</title>
        <authorList>
            <person name="Elbers J.P."/>
            <person name="Rogers M.F."/>
            <person name="Perelman P.L."/>
            <person name="Proskuryakova A.A."/>
            <person name="Serdyukova N.A."/>
            <person name="Johnson W.E."/>
            <person name="Horin P."/>
            <person name="Corander J."/>
            <person name="Murphy D."/>
            <person name="Burger P.A."/>
        </authorList>
    </citation>
    <scope>NUCLEOTIDE SEQUENCE [LARGE SCALE GENOMIC DNA]</scope>
    <source>
        <strain evidence="2">Drom800</strain>
        <tissue evidence="2">Blood</tissue>
    </source>
</reference>
<dbReference type="Proteomes" id="UP000299084">
    <property type="component" value="Unassembled WGS sequence"/>
</dbReference>